<proteinExistence type="predicted"/>
<evidence type="ECO:0000256" key="1">
    <source>
        <dbReference type="SAM" id="Phobius"/>
    </source>
</evidence>
<reference evidence="2 3" key="1">
    <citation type="submission" date="2024-04" db="EMBL/GenBank/DDBJ databases">
        <title>Bacillus oryzaecorticis sp. nov., a moderately halophilic bacterium isolated from rice husks.</title>
        <authorList>
            <person name="Zhu H.-S."/>
        </authorList>
    </citation>
    <scope>NUCLEOTIDE SEQUENCE [LARGE SCALE GENOMIC DNA]</scope>
    <source>
        <strain evidence="2 3">ZC255</strain>
    </source>
</reference>
<organism evidence="2 3">
    <name type="scientific">Rossellomorea oryzaecorticis</name>
    <dbReference type="NCBI Taxonomy" id="1396505"/>
    <lineage>
        <taxon>Bacteria</taxon>
        <taxon>Bacillati</taxon>
        <taxon>Bacillota</taxon>
        <taxon>Bacilli</taxon>
        <taxon>Bacillales</taxon>
        <taxon>Bacillaceae</taxon>
        <taxon>Rossellomorea</taxon>
    </lineage>
</organism>
<feature type="transmembrane region" description="Helical" evidence="1">
    <location>
        <begin position="27"/>
        <end position="46"/>
    </location>
</feature>
<dbReference type="EMBL" id="JBBYAF010000005">
    <property type="protein sequence ID" value="MEL3971419.1"/>
    <property type="molecule type" value="Genomic_DNA"/>
</dbReference>
<dbReference type="Proteomes" id="UP001389717">
    <property type="component" value="Unassembled WGS sequence"/>
</dbReference>
<protein>
    <submittedName>
        <fullName evidence="2">Uncharacterized protein</fullName>
    </submittedName>
</protein>
<comment type="caution">
    <text evidence="2">The sequence shown here is derived from an EMBL/GenBank/DDBJ whole genome shotgun (WGS) entry which is preliminary data.</text>
</comment>
<accession>A0ABU9K874</accession>
<name>A0ABU9K874_9BACI</name>
<keyword evidence="3" id="KW-1185">Reference proteome</keyword>
<evidence type="ECO:0000313" key="3">
    <source>
        <dbReference type="Proteomes" id="UP001389717"/>
    </source>
</evidence>
<keyword evidence="1" id="KW-1133">Transmembrane helix</keyword>
<sequence length="49" mass="6045">MKKKNFKIQHEYRQKLRKKERYQTSSLEIIIIAILMFAFIIGKWIFSLN</sequence>
<dbReference type="RefSeq" id="WP_341980655.1">
    <property type="nucleotide sequence ID" value="NZ_JBBYAF010000005.1"/>
</dbReference>
<gene>
    <name evidence="2" type="ORF">AAEO50_03925</name>
</gene>
<keyword evidence="1" id="KW-0812">Transmembrane</keyword>
<evidence type="ECO:0000313" key="2">
    <source>
        <dbReference type="EMBL" id="MEL3971419.1"/>
    </source>
</evidence>
<keyword evidence="1" id="KW-0472">Membrane</keyword>